<dbReference type="Proteomes" id="UP001054837">
    <property type="component" value="Unassembled WGS sequence"/>
</dbReference>
<organism evidence="2 3">
    <name type="scientific">Caerostris darwini</name>
    <dbReference type="NCBI Taxonomy" id="1538125"/>
    <lineage>
        <taxon>Eukaryota</taxon>
        <taxon>Metazoa</taxon>
        <taxon>Ecdysozoa</taxon>
        <taxon>Arthropoda</taxon>
        <taxon>Chelicerata</taxon>
        <taxon>Arachnida</taxon>
        <taxon>Araneae</taxon>
        <taxon>Araneomorphae</taxon>
        <taxon>Entelegynae</taxon>
        <taxon>Araneoidea</taxon>
        <taxon>Araneidae</taxon>
        <taxon>Caerostris</taxon>
    </lineage>
</organism>
<dbReference type="EMBL" id="BPLQ01002442">
    <property type="protein sequence ID" value="GIX92904.1"/>
    <property type="molecule type" value="Genomic_DNA"/>
</dbReference>
<reference evidence="2 3" key="1">
    <citation type="submission" date="2021-06" db="EMBL/GenBank/DDBJ databases">
        <title>Caerostris darwini draft genome.</title>
        <authorList>
            <person name="Kono N."/>
            <person name="Arakawa K."/>
        </authorList>
    </citation>
    <scope>NUCLEOTIDE SEQUENCE [LARGE SCALE GENOMIC DNA]</scope>
</reference>
<sequence>MERVTCISPAKARCYPSAPADGSAVAKEGCPGPHPNDIDPATPPLAKLGSGTPLYSRPKNKRSPVTGSRLSNAFHLHLRIILGISYSVKYSYRMLTVTGKEDSSRSFEMLKDIEWTIKHAVCKQVHTSPIKANGCQRSMDAMC</sequence>
<accession>A0AAV4P787</accession>
<feature type="region of interest" description="Disordered" evidence="1">
    <location>
        <begin position="25"/>
        <end position="67"/>
    </location>
</feature>
<comment type="caution">
    <text evidence="2">The sequence shown here is derived from an EMBL/GenBank/DDBJ whole genome shotgun (WGS) entry which is preliminary data.</text>
</comment>
<evidence type="ECO:0000256" key="1">
    <source>
        <dbReference type="SAM" id="MobiDB-lite"/>
    </source>
</evidence>
<evidence type="ECO:0000313" key="2">
    <source>
        <dbReference type="EMBL" id="GIX92904.1"/>
    </source>
</evidence>
<evidence type="ECO:0000313" key="3">
    <source>
        <dbReference type="Proteomes" id="UP001054837"/>
    </source>
</evidence>
<proteinExistence type="predicted"/>
<keyword evidence="3" id="KW-1185">Reference proteome</keyword>
<name>A0AAV4P787_9ARAC</name>
<dbReference type="AlphaFoldDB" id="A0AAV4P787"/>
<protein>
    <submittedName>
        <fullName evidence="2">Uncharacterized protein</fullName>
    </submittedName>
</protein>
<gene>
    <name evidence="2" type="ORF">CDAR_594861</name>
</gene>